<name>Q7UMY4_RHOBA</name>
<dbReference type="AlphaFoldDB" id="Q7UMY4"/>
<dbReference type="EnsemblBacteria" id="CAD75640">
    <property type="protein sequence ID" value="CAD75640"/>
    <property type="gene ID" value="RB7902"/>
</dbReference>
<dbReference type="PATRIC" id="fig|243090.15.peg.3821"/>
<dbReference type="EMBL" id="BX294146">
    <property type="protein sequence ID" value="CAD75640.1"/>
    <property type="molecule type" value="Genomic_DNA"/>
</dbReference>
<dbReference type="STRING" id="243090.RB7902"/>
<dbReference type="Proteomes" id="UP000001025">
    <property type="component" value="Chromosome"/>
</dbReference>
<evidence type="ECO:0000313" key="2">
    <source>
        <dbReference type="Proteomes" id="UP000001025"/>
    </source>
</evidence>
<evidence type="ECO:0000313" key="1">
    <source>
        <dbReference type="EMBL" id="CAD75640.1"/>
    </source>
</evidence>
<dbReference type="KEGG" id="rba:RB7902"/>
<protein>
    <submittedName>
        <fullName evidence="1">Uncharacterized protein</fullName>
    </submittedName>
</protein>
<reference evidence="1 2" key="1">
    <citation type="journal article" date="2003" name="Proc. Natl. Acad. Sci. U.S.A.">
        <title>Complete genome sequence of the marine planctomycete Pirellula sp. strain 1.</title>
        <authorList>
            <person name="Gloeckner F.O."/>
            <person name="Kube M."/>
            <person name="Bauer M."/>
            <person name="Teeling H."/>
            <person name="Lombardot T."/>
            <person name="Ludwig W."/>
            <person name="Gade D."/>
            <person name="Beck A."/>
            <person name="Borzym K."/>
            <person name="Heitmann K."/>
            <person name="Rabus R."/>
            <person name="Schlesner H."/>
            <person name="Amann R."/>
            <person name="Reinhardt R."/>
        </authorList>
    </citation>
    <scope>NUCLEOTIDE SEQUENCE [LARGE SCALE GENOMIC DNA]</scope>
    <source>
        <strain evidence="2">DSM 10527 / NCIMB 13988 / SH1</strain>
    </source>
</reference>
<gene>
    <name evidence="1" type="ordered locus">RB7902</name>
</gene>
<organism evidence="1 2">
    <name type="scientific">Rhodopirellula baltica (strain DSM 10527 / NCIMB 13988 / SH1)</name>
    <dbReference type="NCBI Taxonomy" id="243090"/>
    <lineage>
        <taxon>Bacteria</taxon>
        <taxon>Pseudomonadati</taxon>
        <taxon>Planctomycetota</taxon>
        <taxon>Planctomycetia</taxon>
        <taxon>Pirellulales</taxon>
        <taxon>Pirellulaceae</taxon>
        <taxon>Rhodopirellula</taxon>
    </lineage>
</organism>
<keyword evidence="2" id="KW-1185">Reference proteome</keyword>
<accession>Q7UMY4</accession>
<dbReference type="HOGENOM" id="CLU_2828345_0_0_0"/>
<dbReference type="InParanoid" id="Q7UMY4"/>
<sequence length="66" mass="7316">MDNLPIQGNDRRVEFAIKHTEIDDFDVHFESGSDGARQPNPIVSPCSAISLYNACLTNFTPHLDAN</sequence>
<proteinExistence type="predicted"/>